<protein>
    <submittedName>
        <fullName evidence="1">Uncharacterized protein</fullName>
    </submittedName>
</protein>
<dbReference type="EMBL" id="MT144005">
    <property type="protein sequence ID" value="QJA46236.1"/>
    <property type="molecule type" value="Genomic_DNA"/>
</dbReference>
<dbReference type="AlphaFoldDB" id="A0A6H1ZE91"/>
<reference evidence="1" key="1">
    <citation type="submission" date="2020-03" db="EMBL/GenBank/DDBJ databases">
        <title>The deep terrestrial virosphere.</title>
        <authorList>
            <person name="Holmfeldt K."/>
            <person name="Nilsson E."/>
            <person name="Simone D."/>
            <person name="Lopez-Fernandez M."/>
            <person name="Wu X."/>
            <person name="de Brujin I."/>
            <person name="Lundin D."/>
            <person name="Andersson A."/>
            <person name="Bertilsson S."/>
            <person name="Dopson M."/>
        </authorList>
    </citation>
    <scope>NUCLEOTIDE SEQUENCE</scope>
    <source>
        <strain evidence="1">TM448A00340</strain>
    </source>
</reference>
<sequence length="87" mass="8985">MQATHPSGGDKKVTTAPRHLLVTATSIVGEALVSYQVQKTDAARIRLESVADMAHRLGELSAADAAVVANLLAKPCVAPRAAAPTLN</sequence>
<evidence type="ECO:0000313" key="1">
    <source>
        <dbReference type="EMBL" id="QJA46236.1"/>
    </source>
</evidence>
<gene>
    <name evidence="1" type="ORF">TM448A00340_0037</name>
</gene>
<accession>A0A6H1ZE91</accession>
<name>A0A6H1ZE91_9ZZZZ</name>
<organism evidence="1">
    <name type="scientific">viral metagenome</name>
    <dbReference type="NCBI Taxonomy" id="1070528"/>
    <lineage>
        <taxon>unclassified sequences</taxon>
        <taxon>metagenomes</taxon>
        <taxon>organismal metagenomes</taxon>
    </lineage>
</organism>
<proteinExistence type="predicted"/>